<keyword evidence="5" id="KW-0539">Nucleus</keyword>
<dbReference type="GO" id="GO:0005634">
    <property type="term" value="C:nucleus"/>
    <property type="evidence" value="ECO:0007669"/>
    <property type="project" value="UniProtKB-SubCell"/>
</dbReference>
<dbReference type="InParanoid" id="A0A667Z8L2"/>
<dbReference type="GO" id="GO:0044389">
    <property type="term" value="F:ubiquitin-like protein ligase binding"/>
    <property type="evidence" value="ECO:0007669"/>
    <property type="project" value="TreeGrafter"/>
</dbReference>
<dbReference type="GO" id="GO:0003950">
    <property type="term" value="F:NAD+ poly-ADP-ribosyltransferase activity"/>
    <property type="evidence" value="ECO:0007669"/>
    <property type="project" value="TreeGrafter"/>
</dbReference>
<dbReference type="AlphaFoldDB" id="A0A667Z8L2"/>
<keyword evidence="7" id="KW-1185">Reference proteome</keyword>
<evidence type="ECO:0000256" key="5">
    <source>
        <dbReference type="ARBA" id="ARBA00023242"/>
    </source>
</evidence>
<dbReference type="InterPro" id="IPR052056">
    <property type="entry name" value="Mono-ARTD/PARP"/>
</dbReference>
<dbReference type="GeneTree" id="ENSGT00940000158837"/>
<reference evidence="6" key="1">
    <citation type="submission" date="2019-06" db="EMBL/GenBank/DDBJ databases">
        <authorList>
            <consortium name="Wellcome Sanger Institute Data Sharing"/>
        </authorList>
    </citation>
    <scope>NUCLEOTIDE SEQUENCE [LARGE SCALE GENOMIC DNA]</scope>
</reference>
<sequence length="363" mass="41783">MLKTGDQKCPRINRLSSHRHWQPSFRKRGGCQSHDIRSGRFHPQLQREDGRLLCHPSNTLTEEAREAKHWLNDVFSLSGTFIASNNFIQYFGEQEFRQLSRKLKRGVSIEEFLEKESAGVKIQGMSVEDVAVVRVQVEAMLCRIQKDFVEEEKSAMPKMSITSGRKPVDRYTHEFKYRESVFRSSKLSVIRVDKVENSALKDLFELKKKQLGPPGSPRTMYQRIPAQFCEMVSQVGIHREYTPPDDPRYGKGIYFTGSVQSAMDVWRDMVEEYLYFVEAQVLTGKSTPGKPEFIVPPAVGEDPAILYDSLSGGSDISVIFSGHQALPTYIIICKKMAISRIFRWWQEFCKGGFVICKWRKYVT</sequence>
<dbReference type="GO" id="GO:0003714">
    <property type="term" value="F:transcription corepressor activity"/>
    <property type="evidence" value="ECO:0007669"/>
    <property type="project" value="TreeGrafter"/>
</dbReference>
<protein>
    <recommendedName>
        <fullName evidence="8">PARP catalytic domain-containing protein</fullName>
    </recommendedName>
</protein>
<keyword evidence="3" id="KW-0808">Transferase</keyword>
<dbReference type="SUPFAM" id="SSF56399">
    <property type="entry name" value="ADP-ribosylation"/>
    <property type="match status" value="1"/>
</dbReference>
<dbReference type="PANTHER" id="PTHR14453:SF70">
    <property type="entry name" value="PROTEIN MONO-ADP-RIBOSYLTRANSFERASE PARP9"/>
    <property type="match status" value="1"/>
</dbReference>
<evidence type="ECO:0008006" key="8">
    <source>
        <dbReference type="Google" id="ProtNLM"/>
    </source>
</evidence>
<evidence type="ECO:0000256" key="4">
    <source>
        <dbReference type="ARBA" id="ARBA00023027"/>
    </source>
</evidence>
<dbReference type="PANTHER" id="PTHR14453">
    <property type="entry name" value="PARP/ZINC FINGER CCCH TYPE DOMAIN CONTAINING PROTEIN"/>
    <property type="match status" value="1"/>
</dbReference>
<name>A0A667Z8L2_9TELE</name>
<organism evidence="6 7">
    <name type="scientific">Myripristis murdjan</name>
    <name type="common">pinecone soldierfish</name>
    <dbReference type="NCBI Taxonomy" id="586833"/>
    <lineage>
        <taxon>Eukaryota</taxon>
        <taxon>Metazoa</taxon>
        <taxon>Chordata</taxon>
        <taxon>Craniata</taxon>
        <taxon>Vertebrata</taxon>
        <taxon>Euteleostomi</taxon>
        <taxon>Actinopterygii</taxon>
        <taxon>Neopterygii</taxon>
        <taxon>Teleostei</taxon>
        <taxon>Neoteleostei</taxon>
        <taxon>Acanthomorphata</taxon>
        <taxon>Holocentriformes</taxon>
        <taxon>Holocentridae</taxon>
        <taxon>Myripristis</taxon>
    </lineage>
</organism>
<reference evidence="6" key="3">
    <citation type="submission" date="2025-09" db="UniProtKB">
        <authorList>
            <consortium name="Ensembl"/>
        </authorList>
    </citation>
    <scope>IDENTIFICATION</scope>
</reference>
<dbReference type="GO" id="GO:1990404">
    <property type="term" value="F:NAD+-protein mono-ADP-ribosyltransferase activity"/>
    <property type="evidence" value="ECO:0007669"/>
    <property type="project" value="TreeGrafter"/>
</dbReference>
<comment type="subcellular location">
    <subcellularLocation>
        <location evidence="1">Nucleus</location>
    </subcellularLocation>
</comment>
<dbReference type="Proteomes" id="UP000472263">
    <property type="component" value="Chromosome 21"/>
</dbReference>
<dbReference type="GO" id="GO:0005737">
    <property type="term" value="C:cytoplasm"/>
    <property type="evidence" value="ECO:0007669"/>
    <property type="project" value="TreeGrafter"/>
</dbReference>
<evidence type="ECO:0000256" key="2">
    <source>
        <dbReference type="ARBA" id="ARBA00022676"/>
    </source>
</evidence>
<accession>A0A667Z8L2</accession>
<evidence type="ECO:0000313" key="6">
    <source>
        <dbReference type="Ensembl" id="ENSMMDP00005029381.1"/>
    </source>
</evidence>
<keyword evidence="4" id="KW-0520">NAD</keyword>
<dbReference type="Ensembl" id="ENSMMDT00005030071.1">
    <property type="protein sequence ID" value="ENSMMDP00005029381.1"/>
    <property type="gene ID" value="ENSMMDG00005013981.1"/>
</dbReference>
<dbReference type="Gene3D" id="3.90.228.10">
    <property type="match status" value="1"/>
</dbReference>
<keyword evidence="2" id="KW-0328">Glycosyltransferase</keyword>
<evidence type="ECO:0000256" key="3">
    <source>
        <dbReference type="ARBA" id="ARBA00022679"/>
    </source>
</evidence>
<evidence type="ECO:0000313" key="7">
    <source>
        <dbReference type="Proteomes" id="UP000472263"/>
    </source>
</evidence>
<dbReference type="GO" id="GO:0060335">
    <property type="term" value="P:positive regulation of type II interferon-mediated signaling pathway"/>
    <property type="evidence" value="ECO:0007669"/>
    <property type="project" value="TreeGrafter"/>
</dbReference>
<reference evidence="6" key="2">
    <citation type="submission" date="2025-08" db="UniProtKB">
        <authorList>
            <consortium name="Ensembl"/>
        </authorList>
    </citation>
    <scope>IDENTIFICATION</scope>
</reference>
<dbReference type="GO" id="GO:0070212">
    <property type="term" value="P:protein poly-ADP-ribosylation"/>
    <property type="evidence" value="ECO:0007669"/>
    <property type="project" value="TreeGrafter"/>
</dbReference>
<proteinExistence type="predicted"/>
<evidence type="ECO:0000256" key="1">
    <source>
        <dbReference type="ARBA" id="ARBA00004123"/>
    </source>
</evidence>
<dbReference type="GO" id="GO:0010629">
    <property type="term" value="P:negative regulation of gene expression"/>
    <property type="evidence" value="ECO:0007669"/>
    <property type="project" value="TreeGrafter"/>
</dbReference>